<evidence type="ECO:0000256" key="11">
    <source>
        <dbReference type="ARBA" id="ARBA00023180"/>
    </source>
</evidence>
<keyword evidence="11" id="KW-0325">Glycoprotein</keyword>
<feature type="compositionally biased region" description="Basic and acidic residues" evidence="13">
    <location>
        <begin position="467"/>
        <end position="476"/>
    </location>
</feature>
<dbReference type="PIRSF" id="PIRSF027093">
    <property type="entry name" value="EndopolyPtase_N1"/>
    <property type="match status" value="1"/>
</dbReference>
<feature type="compositionally biased region" description="Basic residues" evidence="13">
    <location>
        <begin position="488"/>
        <end position="500"/>
    </location>
</feature>
<dbReference type="GO" id="GO:0006798">
    <property type="term" value="P:polyphosphate catabolic process"/>
    <property type="evidence" value="ECO:0007669"/>
    <property type="project" value="TreeGrafter"/>
</dbReference>
<dbReference type="EMBL" id="CAJPDR010000110">
    <property type="protein sequence ID" value="CAF9918335.1"/>
    <property type="molecule type" value="Genomic_DNA"/>
</dbReference>
<dbReference type="InterPro" id="IPR012358">
    <property type="entry name" value="EndopolyPtase_N1"/>
</dbReference>
<dbReference type="GO" id="GO:0000324">
    <property type="term" value="C:fungal-type vacuole"/>
    <property type="evidence" value="ECO:0007669"/>
    <property type="project" value="TreeGrafter"/>
</dbReference>
<comment type="caution">
    <text evidence="15">The sequence shown here is derived from an EMBL/GenBank/DDBJ whole genome shotgun (WGS) entry which is preliminary data.</text>
</comment>
<evidence type="ECO:0000256" key="5">
    <source>
        <dbReference type="ARBA" id="ARBA00022554"/>
    </source>
</evidence>
<feature type="region of interest" description="Disordered" evidence="13">
    <location>
        <begin position="610"/>
        <end position="633"/>
    </location>
</feature>
<dbReference type="Proteomes" id="UP000664203">
    <property type="component" value="Unassembled WGS sequence"/>
</dbReference>
<feature type="region of interest" description="Disordered" evidence="13">
    <location>
        <begin position="465"/>
        <end position="520"/>
    </location>
</feature>
<evidence type="ECO:0000313" key="15">
    <source>
        <dbReference type="EMBL" id="CAF9918335.1"/>
    </source>
</evidence>
<feature type="compositionally biased region" description="Basic and acidic residues" evidence="13">
    <location>
        <begin position="611"/>
        <end position="630"/>
    </location>
</feature>
<dbReference type="PANTHER" id="PTHR10340">
    <property type="entry name" value="SPHINGOMYELIN PHOSPHODIESTERASE"/>
    <property type="match status" value="1"/>
</dbReference>
<evidence type="ECO:0000256" key="10">
    <source>
        <dbReference type="ARBA" id="ARBA00023136"/>
    </source>
</evidence>
<keyword evidence="8" id="KW-0735">Signal-anchor</keyword>
<accession>A0A8H3IK11</accession>
<evidence type="ECO:0000256" key="13">
    <source>
        <dbReference type="SAM" id="MobiDB-lite"/>
    </source>
</evidence>
<dbReference type="CDD" id="cd00842">
    <property type="entry name" value="MPP_ASMase"/>
    <property type="match status" value="1"/>
</dbReference>
<comment type="function">
    <text evidence="12">Catalyzes the hydrolysis of inorganic polyphosphate (polyP) chains of many hundreds of phosphate residues into shorter lengths.</text>
</comment>
<dbReference type="EC" id="3.6.1.10" evidence="3 12"/>
<protein>
    <recommendedName>
        <fullName evidence="4 12">Endopolyphosphatase</fullName>
        <ecNumber evidence="3 12">3.6.1.10</ecNumber>
    </recommendedName>
</protein>
<evidence type="ECO:0000256" key="3">
    <source>
        <dbReference type="ARBA" id="ARBA00012459"/>
    </source>
</evidence>
<gene>
    <name evidence="15" type="primary">PPN1</name>
    <name evidence="15" type="ORF">ALECFALPRED_000648</name>
</gene>
<comment type="catalytic activity">
    <reaction evidence="12">
        <text>[phosphate](n+1) + n H2O = (n+1) phosphate + n H(+)</text>
        <dbReference type="Rhea" id="RHEA:22452"/>
        <dbReference type="Rhea" id="RHEA-COMP:14280"/>
        <dbReference type="ChEBI" id="CHEBI:15377"/>
        <dbReference type="ChEBI" id="CHEBI:15378"/>
        <dbReference type="ChEBI" id="CHEBI:16838"/>
        <dbReference type="ChEBI" id="CHEBI:43474"/>
        <dbReference type="EC" id="3.6.1.10"/>
    </reaction>
</comment>
<dbReference type="SUPFAM" id="SSF56300">
    <property type="entry name" value="Metallo-dependent phosphatases"/>
    <property type="match status" value="1"/>
</dbReference>
<evidence type="ECO:0000256" key="14">
    <source>
        <dbReference type="SAM" id="SignalP"/>
    </source>
</evidence>
<dbReference type="GO" id="GO:0000298">
    <property type="term" value="F:endopolyphosphatase activity"/>
    <property type="evidence" value="ECO:0007669"/>
    <property type="project" value="UniProtKB-EC"/>
</dbReference>
<dbReference type="GO" id="GO:0004309">
    <property type="term" value="F:exopolyphosphatase activity"/>
    <property type="evidence" value="ECO:0007669"/>
    <property type="project" value="TreeGrafter"/>
</dbReference>
<name>A0A8H3IK11_9LECA</name>
<keyword evidence="6" id="KW-0812">Transmembrane</keyword>
<evidence type="ECO:0000256" key="2">
    <source>
        <dbReference type="ARBA" id="ARBA00010399"/>
    </source>
</evidence>
<keyword evidence="7 12" id="KW-0378">Hydrolase</keyword>
<dbReference type="PANTHER" id="PTHR10340:SF55">
    <property type="entry name" value="ENDOPOLYPHOSPHATASE"/>
    <property type="match status" value="1"/>
</dbReference>
<dbReference type="OrthoDB" id="348678at2759"/>
<dbReference type="AlphaFoldDB" id="A0A8H3IK11"/>
<evidence type="ECO:0000256" key="12">
    <source>
        <dbReference type="PIRNR" id="PIRNR027093"/>
    </source>
</evidence>
<dbReference type="FunFam" id="3.60.21.10:FF:000082">
    <property type="entry name" value="Endopolyphosphatase"/>
    <property type="match status" value="1"/>
</dbReference>
<dbReference type="InterPro" id="IPR041805">
    <property type="entry name" value="ASMase/PPN1_MPP"/>
</dbReference>
<dbReference type="GO" id="GO:0005774">
    <property type="term" value="C:vacuolar membrane"/>
    <property type="evidence" value="ECO:0007669"/>
    <property type="project" value="UniProtKB-SubCell"/>
</dbReference>
<feature type="signal peptide" evidence="14">
    <location>
        <begin position="1"/>
        <end position="17"/>
    </location>
</feature>
<keyword evidence="10 12" id="KW-0472">Membrane</keyword>
<dbReference type="GO" id="GO:0008081">
    <property type="term" value="F:phosphoric diester hydrolase activity"/>
    <property type="evidence" value="ECO:0007669"/>
    <property type="project" value="TreeGrafter"/>
</dbReference>
<evidence type="ECO:0000256" key="8">
    <source>
        <dbReference type="ARBA" id="ARBA00022968"/>
    </source>
</evidence>
<evidence type="ECO:0000256" key="7">
    <source>
        <dbReference type="ARBA" id="ARBA00022801"/>
    </source>
</evidence>
<sequence>MFLHWLEFALFLTHGTALPTEQRPLIVESLGQRPRIPSHDLVKEKGLHGRFLHITDFHPDQFYETYSSTEEDTACHRGNGPAGIFGAETTDCDSPTTLVNATFKWINDNLKDTVDFVIWTGDSSRHDSDEEIPRTEKEVVATNELLVNKFEEVFGKEDDTDPTNDFIIPIIPNFGNNDIMPHNIMEPGPNKWTQKYLSVWRKFIPEEQRHGFSTGGWFSVEVIPKHLTVFSLNTMYFFEHNTAVDGCAERSEPGYQQMEWLRIQLQFLRNRGMKAILMGHVPPARTEAKLLWDETCWQKYTLWLQQYRDVIVGSVYGHMNIDHFLLQDHKDISNKALRGKTKTISRMALDDELTIQSTADYLTELRAGWSQIPDAPKMKSRSSSGSGHFYHLFESITRKKKQKKTKEDKFLEKIGGEWAERYSVSLVSPSVVPNYFPTLRVIEYNVSGLENLPMAHANCPEKTTLQEAEKTHRSIEGEDEEPIETEKKKSKKRNGKKKKPQFATPKSPSKSAPPGPAYSPQTLSLLGYTQYFANLTRINDDFEQDQAIDEQGWHNGKHSGKKPHKDKLRHHNKFKYEIEYDTRNDSVFGLKDLTVRSYLELAGRIGQYKPPKRDRIEDVDTEGSDTRENDGSVVTCGDHELAASKKKHKKHGKKHKHRKAINKVWFTFVNRAFVGARDDDELHDEFGQKV</sequence>
<comment type="similarity">
    <text evidence="2">Belongs to the endopolyphosphatase PPN1 family.</text>
</comment>
<feature type="chain" id="PRO_5034904901" description="Endopolyphosphatase" evidence="14">
    <location>
        <begin position="18"/>
        <end position="690"/>
    </location>
</feature>
<keyword evidence="14" id="KW-0732">Signal</keyword>
<dbReference type="InterPro" id="IPR029052">
    <property type="entry name" value="Metallo-depent_PP-like"/>
</dbReference>
<evidence type="ECO:0000256" key="4">
    <source>
        <dbReference type="ARBA" id="ARBA00014458"/>
    </source>
</evidence>
<evidence type="ECO:0000256" key="6">
    <source>
        <dbReference type="ARBA" id="ARBA00022692"/>
    </source>
</evidence>
<proteinExistence type="inferred from homology"/>
<evidence type="ECO:0000256" key="9">
    <source>
        <dbReference type="ARBA" id="ARBA00022989"/>
    </source>
</evidence>
<organism evidence="15 16">
    <name type="scientific">Alectoria fallacina</name>
    <dbReference type="NCBI Taxonomy" id="1903189"/>
    <lineage>
        <taxon>Eukaryota</taxon>
        <taxon>Fungi</taxon>
        <taxon>Dikarya</taxon>
        <taxon>Ascomycota</taxon>
        <taxon>Pezizomycotina</taxon>
        <taxon>Lecanoromycetes</taxon>
        <taxon>OSLEUM clade</taxon>
        <taxon>Lecanoromycetidae</taxon>
        <taxon>Lecanorales</taxon>
        <taxon>Lecanorineae</taxon>
        <taxon>Parmeliaceae</taxon>
        <taxon>Alectoria</taxon>
    </lineage>
</organism>
<keyword evidence="9" id="KW-1133">Transmembrane helix</keyword>
<reference evidence="15" key="1">
    <citation type="submission" date="2021-03" db="EMBL/GenBank/DDBJ databases">
        <authorList>
            <person name="Tagirdzhanova G."/>
        </authorList>
    </citation>
    <scope>NUCLEOTIDE SEQUENCE</scope>
</reference>
<evidence type="ECO:0000256" key="1">
    <source>
        <dbReference type="ARBA" id="ARBA00004576"/>
    </source>
</evidence>
<comment type="subcellular location">
    <subcellularLocation>
        <location evidence="1">Vacuole membrane</location>
        <topology evidence="1">Single-pass type II membrane protein</topology>
    </subcellularLocation>
</comment>
<evidence type="ECO:0000313" key="16">
    <source>
        <dbReference type="Proteomes" id="UP000664203"/>
    </source>
</evidence>
<keyword evidence="5 12" id="KW-0926">Vacuole</keyword>
<keyword evidence="16" id="KW-1185">Reference proteome</keyword>